<keyword evidence="2" id="KW-0479">Metal-binding</keyword>
<keyword evidence="5" id="KW-1185">Reference proteome</keyword>
<evidence type="ECO:0000256" key="1">
    <source>
        <dbReference type="ARBA" id="ARBA00001968"/>
    </source>
</evidence>
<reference evidence="4 5" key="1">
    <citation type="journal article" date="2012" name="Genome Biol.">
        <title>Sequencing three crocodilian genomes to illuminate the evolution of archosaurs and amniotes.</title>
        <authorList>
            <person name="St John J.A."/>
            <person name="Braun E.L."/>
            <person name="Isberg S.R."/>
            <person name="Miles L.G."/>
            <person name="Chong A.Y."/>
            <person name="Gongora J."/>
            <person name="Dalzell P."/>
            <person name="Moran C."/>
            <person name="Bed'hom B."/>
            <person name="Abzhanov A."/>
            <person name="Burgess S.C."/>
            <person name="Cooksey A.M."/>
            <person name="Castoe T.A."/>
            <person name="Crawford N.G."/>
            <person name="Densmore L.D."/>
            <person name="Drew J.C."/>
            <person name="Edwards S.V."/>
            <person name="Faircloth B.C."/>
            <person name="Fujita M.K."/>
            <person name="Greenwold M.J."/>
            <person name="Hoffmann F.G."/>
            <person name="Howard J.M."/>
            <person name="Iguchi T."/>
            <person name="Janes D.E."/>
            <person name="Khan S.Y."/>
            <person name="Kohno S."/>
            <person name="de Koning A.J."/>
            <person name="Lance S.L."/>
            <person name="McCarthy F.M."/>
            <person name="McCormack J.E."/>
            <person name="Merchant M.E."/>
            <person name="Peterson D.G."/>
            <person name="Pollock D.D."/>
            <person name="Pourmand N."/>
            <person name="Raney B.J."/>
            <person name="Roessler K.A."/>
            <person name="Sanford J.R."/>
            <person name="Sawyer R.H."/>
            <person name="Schmidt C.J."/>
            <person name="Triplett E.W."/>
            <person name="Tuberville T.D."/>
            <person name="Venegas-Anaya M."/>
            <person name="Howard J.T."/>
            <person name="Jarvis E.D."/>
            <person name="Guillette L.J.Jr."/>
            <person name="Glenn T.C."/>
            <person name="Green R.E."/>
            <person name="Ray D.A."/>
        </authorList>
    </citation>
    <scope>NUCLEOTIDE SEQUENCE [LARGE SCALE GENOMIC DNA]</scope>
    <source>
        <strain evidence="4">KSC_2009_1</strain>
    </source>
</reference>
<comment type="cofactor">
    <cofactor evidence="1">
        <name>a divalent metal cation</name>
        <dbReference type="ChEBI" id="CHEBI:60240"/>
    </cofactor>
</comment>
<dbReference type="Pfam" id="PF13359">
    <property type="entry name" value="DDE_Tnp_4"/>
    <property type="match status" value="1"/>
</dbReference>
<name>A0A151MY25_ALLMI</name>
<dbReference type="Proteomes" id="UP000050525">
    <property type="component" value="Unassembled WGS sequence"/>
</dbReference>
<dbReference type="AlphaFoldDB" id="A0A151MY25"/>
<comment type="caution">
    <text evidence="4">The sequence shown here is derived from an EMBL/GenBank/DDBJ whole genome shotgun (WGS) entry which is preliminary data.</text>
</comment>
<protein>
    <recommendedName>
        <fullName evidence="3">DDE Tnp4 domain-containing protein</fullName>
    </recommendedName>
</protein>
<dbReference type="EMBL" id="AKHW03004688">
    <property type="protein sequence ID" value="KYO29463.1"/>
    <property type="molecule type" value="Genomic_DNA"/>
</dbReference>
<evidence type="ECO:0000313" key="4">
    <source>
        <dbReference type="EMBL" id="KYO29463.1"/>
    </source>
</evidence>
<accession>A0A151MY25</accession>
<sequence>MRWPLLVNTRLAITLLKLTTTTRLHYMGHLFGGSKATTREAILEVYVTLQDVLGHTILQMHLPHPREVVAGFYTLGFPQCIEALDGIHIPVTCPPQSDYLYYSHQGFHSIMLQAVINHYSAFISVSTGWMGSPHDAHVFHNSTLPALVESGCFKPKDTWLILTLLKLVFPASLQYISHQFGMGKATAREAVLEVCGTL</sequence>
<evidence type="ECO:0000259" key="3">
    <source>
        <dbReference type="Pfam" id="PF13359"/>
    </source>
</evidence>
<evidence type="ECO:0000256" key="2">
    <source>
        <dbReference type="ARBA" id="ARBA00022723"/>
    </source>
</evidence>
<organism evidence="4 5">
    <name type="scientific">Alligator mississippiensis</name>
    <name type="common">American alligator</name>
    <dbReference type="NCBI Taxonomy" id="8496"/>
    <lineage>
        <taxon>Eukaryota</taxon>
        <taxon>Metazoa</taxon>
        <taxon>Chordata</taxon>
        <taxon>Craniata</taxon>
        <taxon>Vertebrata</taxon>
        <taxon>Euteleostomi</taxon>
        <taxon>Archelosauria</taxon>
        <taxon>Archosauria</taxon>
        <taxon>Crocodylia</taxon>
        <taxon>Alligatoridae</taxon>
        <taxon>Alligatorinae</taxon>
        <taxon>Alligator</taxon>
    </lineage>
</organism>
<feature type="domain" description="DDE Tnp4" evidence="3">
    <location>
        <begin position="84"/>
        <end position="159"/>
    </location>
</feature>
<proteinExistence type="predicted"/>
<dbReference type="STRING" id="8496.A0A151MY25"/>
<dbReference type="InterPro" id="IPR027806">
    <property type="entry name" value="HARBI1_dom"/>
</dbReference>
<dbReference type="GO" id="GO:0046872">
    <property type="term" value="F:metal ion binding"/>
    <property type="evidence" value="ECO:0007669"/>
    <property type="project" value="UniProtKB-KW"/>
</dbReference>
<evidence type="ECO:0000313" key="5">
    <source>
        <dbReference type="Proteomes" id="UP000050525"/>
    </source>
</evidence>
<gene>
    <name evidence="4" type="ORF">Y1Q_0022705</name>
</gene>